<dbReference type="AlphaFoldDB" id="A0A0E0LZU3"/>
<dbReference type="PROSITE" id="PS51257">
    <property type="entry name" value="PROKAR_LIPOPROTEIN"/>
    <property type="match status" value="1"/>
</dbReference>
<organism evidence="1">
    <name type="scientific">Oryza punctata</name>
    <name type="common">Red rice</name>
    <dbReference type="NCBI Taxonomy" id="4537"/>
    <lineage>
        <taxon>Eukaryota</taxon>
        <taxon>Viridiplantae</taxon>
        <taxon>Streptophyta</taxon>
        <taxon>Embryophyta</taxon>
        <taxon>Tracheophyta</taxon>
        <taxon>Spermatophyta</taxon>
        <taxon>Magnoliopsida</taxon>
        <taxon>Liliopsida</taxon>
        <taxon>Poales</taxon>
        <taxon>Poaceae</taxon>
        <taxon>BOP clade</taxon>
        <taxon>Oryzoideae</taxon>
        <taxon>Oryzeae</taxon>
        <taxon>Oryzinae</taxon>
        <taxon>Oryza</taxon>
    </lineage>
</organism>
<sequence>MTGRKTTPPPPPQAVGSSLGCRSEVQEALRPRGVSVASAGRVVVGWRASRAGSWVRVSARQLAVAGYSLQEWLLLADGQPGKAHAQHGALRASPCMLHHIWRFRSGAVLASSFRNLPSLVSSAPCAKTNRGGTPISFRRAEQGILYISMVSV</sequence>
<reference evidence="1" key="2">
    <citation type="submission" date="2018-05" db="EMBL/GenBank/DDBJ databases">
        <title>OpunRS2 (Oryza punctata Reference Sequence Version 2).</title>
        <authorList>
            <person name="Zhang J."/>
            <person name="Kudrna D."/>
            <person name="Lee S."/>
            <person name="Talag J."/>
            <person name="Welchert J."/>
            <person name="Wing R.A."/>
        </authorList>
    </citation>
    <scope>NUCLEOTIDE SEQUENCE [LARGE SCALE GENOMIC DNA]</scope>
</reference>
<reference evidence="1" key="1">
    <citation type="submission" date="2015-04" db="UniProtKB">
        <authorList>
            <consortium name="EnsemblPlants"/>
        </authorList>
    </citation>
    <scope>IDENTIFICATION</scope>
</reference>
<proteinExistence type="predicted"/>
<dbReference type="Proteomes" id="UP000026962">
    <property type="component" value="Chromosome 9"/>
</dbReference>
<evidence type="ECO:0000313" key="2">
    <source>
        <dbReference type="Proteomes" id="UP000026962"/>
    </source>
</evidence>
<dbReference type="EnsemblPlants" id="OPUNC09G04950.1">
    <property type="protein sequence ID" value="OPUNC09G04950.1"/>
    <property type="gene ID" value="OPUNC09G04950"/>
</dbReference>
<dbReference type="Gramene" id="OPUNC09G04950.1">
    <property type="protein sequence ID" value="OPUNC09G04950.1"/>
    <property type="gene ID" value="OPUNC09G04950"/>
</dbReference>
<name>A0A0E0LZU3_ORYPU</name>
<evidence type="ECO:0000313" key="1">
    <source>
        <dbReference type="EnsemblPlants" id="OPUNC09G04950.1"/>
    </source>
</evidence>
<keyword evidence="2" id="KW-1185">Reference proteome</keyword>
<protein>
    <submittedName>
        <fullName evidence="1">Uncharacterized protein</fullName>
    </submittedName>
</protein>
<dbReference type="HOGENOM" id="CLU_1725273_0_0_1"/>
<accession>A0A0E0LZU3</accession>